<evidence type="ECO:0000256" key="11">
    <source>
        <dbReference type="ARBA" id="ARBA00023014"/>
    </source>
</evidence>
<comment type="similarity">
    <text evidence="4 17">Belongs to the aconitase/IPM isomerase family.</text>
</comment>
<name>A0A8H5GSL3_9AGAR</name>
<evidence type="ECO:0000256" key="10">
    <source>
        <dbReference type="ARBA" id="ARBA00023004"/>
    </source>
</evidence>
<evidence type="ECO:0000313" key="20">
    <source>
        <dbReference type="EMBL" id="KAF5370486.1"/>
    </source>
</evidence>
<sequence>MRLPTHLLRQHGRANLQRCFATVVQERRTPQTVIEKVVQKYAVGMPQGKAVKAGDYVMIRPEHVMTHDNTGPVISKFNSIGATKIHNPAQPVFTLDHDVQNKSPKNLAKYASIEAFARKQGVDFYPAGRGIGHQVLVEEGYAFPHTLTVASDSHSNMYGGVGCVGTPIVRTDAAALWATGKTWWQVPRMVKVELKGKLAPGVTGKDVIVALCGSFNQDEVLNAALEFTGDGVAALAVDDRLTIANMTTEWGALVGVFPVDETLLQWYDRVLAKLELRTFSNPKSPSGIPPPPEHPRINRKRLDALRATTLQSDKDAEYSSHLVFDLSTLVPHVSGPNSVKVSTPLPVLEEANIKIQKAYLVSCTNSRVSDIAAAAAVMKGNKVAPGVEFYIAAASSAVQQESERLGDWDTLILSGAKVLPAGCGPCIGLGVGLLEEGETGISATNRNYKGRMGHPKAQAYLASPAVVAASAVKGYICGPASLDPAALPPVKAPTFSISNTPSSSAASVTSLDEPLYSGFPTKFAGPLLFAPQDNLNTDGIYPGKYTYRDDITLEGQAEVVMENYDPAFAGLVAEKRKVFAPFDGAVKEGVILVAGYNFGTGSSREQAATALKAAGVPLVVAGSFGDIFKRNAINNGLVCLESPELVSDLTERYAKDGKRGAGGKNGELTVDMGMTMEVGMKDGKAVVITASNNEGKTYDMRPVGASVQELWVCGGLEGFILKEIQAEARV</sequence>
<comment type="pathway">
    <text evidence="3 17">Amino-acid biosynthesis; L-lysine biosynthesis via AAA pathway; L-alpha-aminoadipate from 2-oxoglutarate: step 3/5.</text>
</comment>
<dbReference type="Gene3D" id="3.30.499.10">
    <property type="entry name" value="Aconitase, domain 3"/>
    <property type="match status" value="2"/>
</dbReference>
<comment type="caution">
    <text evidence="20">The sequence shown here is derived from an EMBL/GenBank/DDBJ whole genome shotgun (WGS) entry which is preliminary data.</text>
</comment>
<dbReference type="AlphaFoldDB" id="A0A8H5GSL3"/>
<keyword evidence="21" id="KW-1185">Reference proteome</keyword>
<evidence type="ECO:0000256" key="12">
    <source>
        <dbReference type="ARBA" id="ARBA00023128"/>
    </source>
</evidence>
<dbReference type="Proteomes" id="UP000565441">
    <property type="component" value="Unassembled WGS sequence"/>
</dbReference>
<dbReference type="PRINTS" id="PR00415">
    <property type="entry name" value="ACONITASE"/>
</dbReference>
<organism evidence="20 21">
    <name type="scientific">Tricholomella constricta</name>
    <dbReference type="NCBI Taxonomy" id="117010"/>
    <lineage>
        <taxon>Eukaryota</taxon>
        <taxon>Fungi</taxon>
        <taxon>Dikarya</taxon>
        <taxon>Basidiomycota</taxon>
        <taxon>Agaricomycotina</taxon>
        <taxon>Agaricomycetes</taxon>
        <taxon>Agaricomycetidae</taxon>
        <taxon>Agaricales</taxon>
        <taxon>Tricholomatineae</taxon>
        <taxon>Lyophyllaceae</taxon>
        <taxon>Tricholomella</taxon>
    </lineage>
</organism>
<dbReference type="InterPro" id="IPR050067">
    <property type="entry name" value="IPM_dehydratase_rel_enz"/>
</dbReference>
<comment type="cofactor">
    <cofactor evidence="17">
        <name>[4Fe-4S] cluster</name>
        <dbReference type="ChEBI" id="CHEBI:49883"/>
    </cofactor>
    <text evidence="17">Binds 1 [4Fe-4S] cluster per subunit.</text>
</comment>
<dbReference type="PANTHER" id="PTHR43822">
    <property type="entry name" value="HOMOACONITASE, MITOCHONDRIAL-RELATED"/>
    <property type="match status" value="1"/>
</dbReference>
<dbReference type="SUPFAM" id="SSF53732">
    <property type="entry name" value="Aconitase iron-sulfur domain"/>
    <property type="match status" value="1"/>
</dbReference>
<dbReference type="InterPro" id="IPR001030">
    <property type="entry name" value="Acoase/IPM_deHydtase_lsu_aba"/>
</dbReference>
<dbReference type="PROSITE" id="PS00450">
    <property type="entry name" value="ACONITASE_1"/>
    <property type="match status" value="1"/>
</dbReference>
<dbReference type="InterPro" id="IPR015928">
    <property type="entry name" value="Aconitase/3IPM_dehydase_swvl"/>
</dbReference>
<evidence type="ECO:0000256" key="8">
    <source>
        <dbReference type="ARBA" id="ARBA00022723"/>
    </source>
</evidence>
<keyword evidence="9 17" id="KW-0809">Transit peptide</keyword>
<evidence type="ECO:0000259" key="19">
    <source>
        <dbReference type="Pfam" id="PF00694"/>
    </source>
</evidence>
<dbReference type="GO" id="GO:0051539">
    <property type="term" value="F:4 iron, 4 sulfur cluster binding"/>
    <property type="evidence" value="ECO:0007669"/>
    <property type="project" value="UniProtKB-UniRule"/>
</dbReference>
<keyword evidence="11 17" id="KW-0411">Iron-sulfur</keyword>
<feature type="domain" description="Aconitase A/isopropylmalate dehydratase small subunit swivel" evidence="19">
    <location>
        <begin position="590"/>
        <end position="643"/>
    </location>
</feature>
<dbReference type="EC" id="4.2.1.36" evidence="5 17"/>
<proteinExistence type="inferred from homology"/>
<evidence type="ECO:0000256" key="7">
    <source>
        <dbReference type="ARBA" id="ARBA00022605"/>
    </source>
</evidence>
<evidence type="ECO:0000313" key="21">
    <source>
        <dbReference type="Proteomes" id="UP000565441"/>
    </source>
</evidence>
<dbReference type="InterPro" id="IPR004418">
    <property type="entry name" value="Homoaconitase_mito"/>
</dbReference>
<dbReference type="UniPathway" id="UPA00033">
    <property type="reaction ID" value="UER01027"/>
</dbReference>
<evidence type="ECO:0000256" key="5">
    <source>
        <dbReference type="ARBA" id="ARBA00012022"/>
    </source>
</evidence>
<dbReference type="Pfam" id="PF00694">
    <property type="entry name" value="Aconitase_C"/>
    <property type="match status" value="1"/>
</dbReference>
<evidence type="ECO:0000256" key="3">
    <source>
        <dbReference type="ARBA" id="ARBA00005106"/>
    </source>
</evidence>
<keyword evidence="13 17" id="KW-0457">Lysine biosynthesis</keyword>
<dbReference type="InterPro" id="IPR036008">
    <property type="entry name" value="Aconitase_4Fe-4S_dom"/>
</dbReference>
<accession>A0A8H5GSL3</accession>
<dbReference type="OrthoDB" id="10262323at2759"/>
<evidence type="ECO:0000256" key="14">
    <source>
        <dbReference type="ARBA" id="ARBA00023239"/>
    </source>
</evidence>
<dbReference type="PROSITE" id="PS01244">
    <property type="entry name" value="ACONITASE_2"/>
    <property type="match status" value="1"/>
</dbReference>
<evidence type="ECO:0000256" key="6">
    <source>
        <dbReference type="ARBA" id="ARBA00021560"/>
    </source>
</evidence>
<protein>
    <recommendedName>
        <fullName evidence="6 17">Homoaconitase, mitochondrial</fullName>
        <ecNumber evidence="5 17">4.2.1.36</ecNumber>
    </recommendedName>
    <alternativeName>
        <fullName evidence="16 17">Homoaconitate hydratase</fullName>
    </alternativeName>
</protein>
<dbReference type="Gene3D" id="3.20.19.10">
    <property type="entry name" value="Aconitase, domain 4"/>
    <property type="match status" value="1"/>
</dbReference>
<dbReference type="GO" id="GO:0005739">
    <property type="term" value="C:mitochondrion"/>
    <property type="evidence" value="ECO:0007669"/>
    <property type="project" value="UniProtKB-SubCell"/>
</dbReference>
<dbReference type="GO" id="GO:0004409">
    <property type="term" value="F:homoaconitate hydratase activity"/>
    <property type="evidence" value="ECO:0007669"/>
    <property type="project" value="UniProtKB-UniRule"/>
</dbReference>
<dbReference type="GO" id="GO:0046872">
    <property type="term" value="F:metal ion binding"/>
    <property type="evidence" value="ECO:0007669"/>
    <property type="project" value="UniProtKB-UniRule"/>
</dbReference>
<gene>
    <name evidence="20" type="ORF">D9615_009730</name>
</gene>
<comment type="subcellular location">
    <subcellularLocation>
        <location evidence="2 17">Mitochondrion</location>
    </subcellularLocation>
</comment>
<evidence type="ECO:0000256" key="1">
    <source>
        <dbReference type="ARBA" id="ARBA00003422"/>
    </source>
</evidence>
<dbReference type="Pfam" id="PF00330">
    <property type="entry name" value="Aconitase"/>
    <property type="match status" value="1"/>
</dbReference>
<keyword evidence="8 17" id="KW-0479">Metal-binding</keyword>
<dbReference type="PANTHER" id="PTHR43822:SF2">
    <property type="entry name" value="HOMOACONITASE, MITOCHONDRIAL"/>
    <property type="match status" value="1"/>
</dbReference>
<keyword evidence="12 17" id="KW-0496">Mitochondrion</keyword>
<evidence type="ECO:0000256" key="16">
    <source>
        <dbReference type="ARBA" id="ARBA00032706"/>
    </source>
</evidence>
<evidence type="ECO:0000256" key="15">
    <source>
        <dbReference type="ARBA" id="ARBA00029338"/>
    </source>
</evidence>
<keyword evidence="14 17" id="KW-0456">Lyase</keyword>
<evidence type="ECO:0000256" key="9">
    <source>
        <dbReference type="ARBA" id="ARBA00022946"/>
    </source>
</evidence>
<dbReference type="GO" id="GO:0019878">
    <property type="term" value="P:lysine biosynthetic process via aminoadipic acid"/>
    <property type="evidence" value="ECO:0007669"/>
    <property type="project" value="UniProtKB-UniRule"/>
</dbReference>
<evidence type="ECO:0000256" key="2">
    <source>
        <dbReference type="ARBA" id="ARBA00004173"/>
    </source>
</evidence>
<evidence type="ECO:0000256" key="13">
    <source>
        <dbReference type="ARBA" id="ARBA00023154"/>
    </source>
</evidence>
<comment type="function">
    <text evidence="1 17">Catalyzes the reversible hydration of cis-homoaconitate to (2R,3S)-homoisocitrate, a step in the alpha-aminoadipate pathway for lysine biosynthesis.</text>
</comment>
<dbReference type="NCBIfam" id="TIGR00139">
    <property type="entry name" value="h_aconitase"/>
    <property type="match status" value="1"/>
</dbReference>
<dbReference type="InterPro" id="IPR015931">
    <property type="entry name" value="Acnase/IPM_dHydase_lsu_aba_1/3"/>
</dbReference>
<feature type="domain" description="Aconitase/3-isopropylmalate dehydratase large subunit alpha/beta/alpha" evidence="18">
    <location>
        <begin position="36"/>
        <end position="474"/>
    </location>
</feature>
<evidence type="ECO:0000256" key="17">
    <source>
        <dbReference type="RuleBase" id="RU362038"/>
    </source>
</evidence>
<dbReference type="InterPro" id="IPR000573">
    <property type="entry name" value="AconitaseA/IPMdHydase_ssu_swvl"/>
</dbReference>
<dbReference type="SUPFAM" id="SSF52016">
    <property type="entry name" value="LeuD/IlvD-like"/>
    <property type="match status" value="1"/>
</dbReference>
<dbReference type="EMBL" id="JAACJP010000052">
    <property type="protein sequence ID" value="KAF5370486.1"/>
    <property type="molecule type" value="Genomic_DNA"/>
</dbReference>
<reference evidence="20 21" key="1">
    <citation type="journal article" date="2020" name="ISME J.">
        <title>Uncovering the hidden diversity of litter-decomposition mechanisms in mushroom-forming fungi.</title>
        <authorList>
            <person name="Floudas D."/>
            <person name="Bentzer J."/>
            <person name="Ahren D."/>
            <person name="Johansson T."/>
            <person name="Persson P."/>
            <person name="Tunlid A."/>
        </authorList>
    </citation>
    <scope>NUCLEOTIDE SEQUENCE [LARGE SCALE GENOMIC DNA]</scope>
    <source>
        <strain evidence="20 21">CBS 661.87</strain>
    </source>
</reference>
<dbReference type="InterPro" id="IPR018136">
    <property type="entry name" value="Aconitase_4Fe-4S_BS"/>
</dbReference>
<comment type="catalytic activity">
    <reaction evidence="15 17">
        <text>(2R,3S)-homoisocitrate = cis-homoaconitate + H2O</text>
        <dbReference type="Rhea" id="RHEA:15485"/>
        <dbReference type="ChEBI" id="CHEBI:15377"/>
        <dbReference type="ChEBI" id="CHEBI:15404"/>
        <dbReference type="ChEBI" id="CHEBI:58174"/>
        <dbReference type="EC" id="4.2.1.36"/>
    </reaction>
</comment>
<keyword evidence="10 17" id="KW-0408">Iron</keyword>
<keyword evidence="7 17" id="KW-0028">Amino-acid biosynthesis</keyword>
<evidence type="ECO:0000259" key="18">
    <source>
        <dbReference type="Pfam" id="PF00330"/>
    </source>
</evidence>
<evidence type="ECO:0000256" key="4">
    <source>
        <dbReference type="ARBA" id="ARBA00007185"/>
    </source>
</evidence>